<evidence type="ECO:0000313" key="1">
    <source>
        <dbReference type="EMBL" id="KAF9992844.1"/>
    </source>
</evidence>
<accession>A0A9P6MD42</accession>
<comment type="caution">
    <text evidence="1">The sequence shown here is derived from an EMBL/GenBank/DDBJ whole genome shotgun (WGS) entry which is preliminary data.</text>
</comment>
<gene>
    <name evidence="1" type="ORF">BGZ65_011734</name>
</gene>
<name>A0A9P6MD42_9FUNG</name>
<evidence type="ECO:0000313" key="2">
    <source>
        <dbReference type="Proteomes" id="UP000749646"/>
    </source>
</evidence>
<dbReference type="EMBL" id="JAAAHW010002038">
    <property type="protein sequence ID" value="KAF9992844.1"/>
    <property type="molecule type" value="Genomic_DNA"/>
</dbReference>
<dbReference type="OrthoDB" id="2415452at2759"/>
<organism evidence="1 2">
    <name type="scientific">Modicella reniformis</name>
    <dbReference type="NCBI Taxonomy" id="1440133"/>
    <lineage>
        <taxon>Eukaryota</taxon>
        <taxon>Fungi</taxon>
        <taxon>Fungi incertae sedis</taxon>
        <taxon>Mucoromycota</taxon>
        <taxon>Mortierellomycotina</taxon>
        <taxon>Mortierellomycetes</taxon>
        <taxon>Mortierellales</taxon>
        <taxon>Mortierellaceae</taxon>
        <taxon>Modicella</taxon>
    </lineage>
</organism>
<proteinExistence type="predicted"/>
<sequence>MADHVIKKAAVAMIPTANSLKRVQRRLFVLGMSILDLADLSPEGQLCKLFTMNEQEDLQYIFKHLNQLKPTISMVSEDLKLHLKMTQLKFARSGLS</sequence>
<dbReference type="Proteomes" id="UP000749646">
    <property type="component" value="Unassembled WGS sequence"/>
</dbReference>
<keyword evidence="2" id="KW-1185">Reference proteome</keyword>
<protein>
    <submittedName>
        <fullName evidence="1">Uncharacterized protein</fullName>
    </submittedName>
</protein>
<reference evidence="1" key="1">
    <citation type="journal article" date="2020" name="Fungal Divers.">
        <title>Resolving the Mortierellaceae phylogeny through synthesis of multi-gene phylogenetics and phylogenomics.</title>
        <authorList>
            <person name="Vandepol N."/>
            <person name="Liber J."/>
            <person name="Desiro A."/>
            <person name="Na H."/>
            <person name="Kennedy M."/>
            <person name="Barry K."/>
            <person name="Grigoriev I.V."/>
            <person name="Miller A.N."/>
            <person name="O'Donnell K."/>
            <person name="Stajich J.E."/>
            <person name="Bonito G."/>
        </authorList>
    </citation>
    <scope>NUCLEOTIDE SEQUENCE</scope>
    <source>
        <strain evidence="1">MES-2147</strain>
    </source>
</reference>
<dbReference type="AlphaFoldDB" id="A0A9P6MD42"/>